<comment type="caution">
    <text evidence="18">The sequence shown here is derived from an EMBL/GenBank/DDBJ whole genome shotgun (WGS) entry which is preliminary data.</text>
</comment>
<organism evidence="18 19">
    <name type="scientific">Steinernema hermaphroditum</name>
    <dbReference type="NCBI Taxonomy" id="289476"/>
    <lineage>
        <taxon>Eukaryota</taxon>
        <taxon>Metazoa</taxon>
        <taxon>Ecdysozoa</taxon>
        <taxon>Nematoda</taxon>
        <taxon>Chromadorea</taxon>
        <taxon>Rhabditida</taxon>
        <taxon>Tylenchina</taxon>
        <taxon>Panagrolaimomorpha</taxon>
        <taxon>Strongyloidoidea</taxon>
        <taxon>Steinernematidae</taxon>
        <taxon>Steinernema</taxon>
    </lineage>
</organism>
<keyword evidence="7 16" id="KW-0663">Pyridoxal phosphate</keyword>
<dbReference type="Gene3D" id="6.10.140.2150">
    <property type="match status" value="1"/>
</dbReference>
<dbReference type="InterPro" id="IPR042185">
    <property type="entry name" value="Serpin_sf_2"/>
</dbReference>
<evidence type="ECO:0000256" key="9">
    <source>
        <dbReference type="ARBA" id="ARBA00022989"/>
    </source>
</evidence>
<dbReference type="Gene3D" id="3.90.1150.10">
    <property type="entry name" value="Aspartate Aminotransferase, domain 1"/>
    <property type="match status" value="1"/>
</dbReference>
<keyword evidence="9" id="KW-1133">Transmembrane helix</keyword>
<sequence length="766" mass="86103">MDSVPYAFCEDVLERLSRDNLYTMAKLSGQWGNAAQRFFEKRITFKITISKDDEGWCLKCELYFSNSGLAMIESSDSVNMMSMSKKRFHFRAEDDFNVLKMPFTGDHFSMFFVLPNEIRNISAFLSETDSLRLIKSMQSLSSTLLNMDVSSLRIAVQFVDDVRISANRALVRLEAWQIISYTIAVVLVIQWIRKLLKSDKPITKRLKAFIFRKFRRLPYFQKKIEVEKAKARKFLEEQMMKFDKRREFYRFLPEHGVFADDILHEASEYESMGDFKFADGKVSGAVYAEDDENLNELVSKVYSKFTTANPIHPDIFPGVRKMEAEVVRMLCSMFNGGPSSCGTVTTGGTESIILACLAYRNRAFEKGIRKPEIVVATTAHAAFDKAAHLLQIRIVHVPVDHNHRVDVGAMKRAIGNDTCMIVASAPNFIDGTIDPIEKIARLGERYDVPVHVDLCLGGFLLPFMEQCDFSVQPFDFRLSGVTSISVDTHKYGYCPKGSSAVLYRDSEYMHRQFFCNSEWMGGIYATPTLAGSRSGSAIAVTWATLLYYGRHGYVERTQRVLDAARMIREGISEIGSLTILGDPSVSVIAFTGNHGLNIHTLADKMLEKGWSLSALQKPAAVHICVTLNHTKPGIVEQFLEDLRATCADIVADPSGAEVSTRTASFYGMASSIPDAGVVEEIAFMYLDSCYATPSKPNRSLRTLSIDGRKMSQIQNLQQQQTMQQFLSSVRHRTLDENSEHTLQRGRSGTGLDTVSEAGKVDVYLPK</sequence>
<dbReference type="EMBL" id="JAUCMV010000001">
    <property type="protein sequence ID" value="KAK0427742.1"/>
    <property type="molecule type" value="Genomic_DNA"/>
</dbReference>
<evidence type="ECO:0000256" key="8">
    <source>
        <dbReference type="ARBA" id="ARBA00022919"/>
    </source>
</evidence>
<accession>A0AA39MB57</accession>
<dbReference type="InterPro" id="IPR050477">
    <property type="entry name" value="GrpII_AminoAcid_Decarb"/>
</dbReference>
<evidence type="ECO:0000256" key="16">
    <source>
        <dbReference type="PIRSR" id="PIRSR602129-50"/>
    </source>
</evidence>
<evidence type="ECO:0000256" key="12">
    <source>
        <dbReference type="ARBA" id="ARBA00023239"/>
    </source>
</evidence>
<dbReference type="GO" id="GO:0005789">
    <property type="term" value="C:endoplasmic reticulum membrane"/>
    <property type="evidence" value="ECO:0007669"/>
    <property type="project" value="UniProtKB-SubCell"/>
</dbReference>
<comment type="pathway">
    <text evidence="4">Sphingolipid metabolism.</text>
</comment>
<evidence type="ECO:0000313" key="18">
    <source>
        <dbReference type="EMBL" id="KAK0427742.1"/>
    </source>
</evidence>
<dbReference type="InterPro" id="IPR015424">
    <property type="entry name" value="PyrdxlP-dep_Trfase"/>
</dbReference>
<evidence type="ECO:0000256" key="14">
    <source>
        <dbReference type="ARBA" id="ARBA00038965"/>
    </source>
</evidence>
<dbReference type="Proteomes" id="UP001175271">
    <property type="component" value="Unassembled WGS sequence"/>
</dbReference>
<dbReference type="GO" id="GO:0030149">
    <property type="term" value="P:sphingolipid catabolic process"/>
    <property type="evidence" value="ECO:0007669"/>
    <property type="project" value="TreeGrafter"/>
</dbReference>
<feature type="modified residue" description="N6-(pyridoxal phosphate)lysine" evidence="16">
    <location>
        <position position="490"/>
    </location>
</feature>
<keyword evidence="10" id="KW-0443">Lipid metabolism</keyword>
<evidence type="ECO:0000256" key="13">
    <source>
        <dbReference type="ARBA" id="ARBA00038302"/>
    </source>
</evidence>
<dbReference type="GO" id="GO:0019752">
    <property type="term" value="P:carboxylic acid metabolic process"/>
    <property type="evidence" value="ECO:0007669"/>
    <property type="project" value="InterPro"/>
</dbReference>
<comment type="similarity">
    <text evidence="13">Belongs to the group II decarboxylase family. Sphingosine-1-phosphate lyase subfamily.</text>
</comment>
<keyword evidence="19" id="KW-1185">Reference proteome</keyword>
<evidence type="ECO:0000256" key="4">
    <source>
        <dbReference type="ARBA" id="ARBA00004991"/>
    </source>
</evidence>
<evidence type="ECO:0000256" key="1">
    <source>
        <dbReference type="ARBA" id="ARBA00001933"/>
    </source>
</evidence>
<keyword evidence="11" id="KW-0472">Membrane</keyword>
<dbReference type="GO" id="GO:0030170">
    <property type="term" value="F:pyridoxal phosphate binding"/>
    <property type="evidence" value="ECO:0007669"/>
    <property type="project" value="InterPro"/>
</dbReference>
<dbReference type="Gene3D" id="3.40.640.10">
    <property type="entry name" value="Type I PLP-dependent aspartate aminotransferase-like (Major domain)"/>
    <property type="match status" value="1"/>
</dbReference>
<keyword evidence="12" id="KW-0456">Lyase</keyword>
<dbReference type="SUPFAM" id="SSF56574">
    <property type="entry name" value="Serpins"/>
    <property type="match status" value="1"/>
</dbReference>
<evidence type="ECO:0000256" key="10">
    <source>
        <dbReference type="ARBA" id="ARBA00023098"/>
    </source>
</evidence>
<dbReference type="GO" id="GO:0008117">
    <property type="term" value="F:sphinganine-1-phosphate aldolase activity"/>
    <property type="evidence" value="ECO:0007669"/>
    <property type="project" value="UniProtKB-EC"/>
</dbReference>
<dbReference type="SUPFAM" id="SSF53383">
    <property type="entry name" value="PLP-dependent transferases"/>
    <property type="match status" value="1"/>
</dbReference>
<evidence type="ECO:0000256" key="2">
    <source>
        <dbReference type="ARBA" id="ARBA00004389"/>
    </source>
</evidence>
<keyword evidence="5" id="KW-0812">Transmembrane</keyword>
<evidence type="ECO:0000259" key="17">
    <source>
        <dbReference type="Pfam" id="PF00079"/>
    </source>
</evidence>
<dbReference type="FunFam" id="3.40.640.10:FF:000020">
    <property type="entry name" value="sphingosine-1-phosphate lyase 1"/>
    <property type="match status" value="1"/>
</dbReference>
<dbReference type="AlphaFoldDB" id="A0AA39MB57"/>
<evidence type="ECO:0000256" key="6">
    <source>
        <dbReference type="ARBA" id="ARBA00022824"/>
    </source>
</evidence>
<reference evidence="18" key="1">
    <citation type="submission" date="2023-06" db="EMBL/GenBank/DDBJ databases">
        <title>Genomic analysis of the entomopathogenic nematode Steinernema hermaphroditum.</title>
        <authorList>
            <person name="Schwarz E.M."/>
            <person name="Heppert J.K."/>
            <person name="Baniya A."/>
            <person name="Schwartz H.T."/>
            <person name="Tan C.-H."/>
            <person name="Antoshechkin I."/>
            <person name="Sternberg P.W."/>
            <person name="Goodrich-Blair H."/>
            <person name="Dillman A.R."/>
        </authorList>
    </citation>
    <scope>NUCLEOTIDE SEQUENCE</scope>
    <source>
        <strain evidence="18">PS9179</strain>
        <tissue evidence="18">Whole animal</tissue>
    </source>
</reference>
<evidence type="ECO:0000256" key="11">
    <source>
        <dbReference type="ARBA" id="ARBA00023136"/>
    </source>
</evidence>
<keyword evidence="8" id="KW-0746">Sphingolipid metabolism</keyword>
<dbReference type="InterPro" id="IPR023796">
    <property type="entry name" value="Serpin_dom"/>
</dbReference>
<name>A0AA39MB57_9BILA</name>
<evidence type="ECO:0000256" key="7">
    <source>
        <dbReference type="ARBA" id="ARBA00022898"/>
    </source>
</evidence>
<dbReference type="CDD" id="cd06450">
    <property type="entry name" value="DOPA_deC_like"/>
    <property type="match status" value="1"/>
</dbReference>
<proteinExistence type="inferred from homology"/>
<dbReference type="FunFam" id="6.10.140.2150:FF:000001">
    <property type="entry name" value="Sphingosine-1-phosphate lyase 1"/>
    <property type="match status" value="1"/>
</dbReference>
<dbReference type="EC" id="4.1.2.27" evidence="14"/>
<dbReference type="Pfam" id="PF00282">
    <property type="entry name" value="Pyridoxal_deC"/>
    <property type="match status" value="1"/>
</dbReference>
<evidence type="ECO:0000256" key="3">
    <source>
        <dbReference type="ARBA" id="ARBA00004760"/>
    </source>
</evidence>
<feature type="domain" description="Serpin" evidence="17">
    <location>
        <begin position="74"/>
        <end position="140"/>
    </location>
</feature>
<comment type="pathway">
    <text evidence="3">Lipid metabolism; sphingolipid metabolism.</text>
</comment>
<gene>
    <name evidence="18" type="ORF">QR680_010403</name>
</gene>
<dbReference type="InterPro" id="IPR036186">
    <property type="entry name" value="Serpin_sf"/>
</dbReference>
<evidence type="ECO:0000313" key="19">
    <source>
        <dbReference type="Proteomes" id="UP001175271"/>
    </source>
</evidence>
<dbReference type="Gene3D" id="2.30.39.10">
    <property type="entry name" value="Alpha-1-antitrypsin, domain 1"/>
    <property type="match status" value="1"/>
</dbReference>
<comment type="cofactor">
    <cofactor evidence="1 16">
        <name>pyridoxal 5'-phosphate</name>
        <dbReference type="ChEBI" id="CHEBI:597326"/>
    </cofactor>
</comment>
<keyword evidence="6" id="KW-0256">Endoplasmic reticulum</keyword>
<dbReference type="PANTHER" id="PTHR42735">
    <property type="match status" value="1"/>
</dbReference>
<dbReference type="Pfam" id="PF00079">
    <property type="entry name" value="Serpin"/>
    <property type="match status" value="1"/>
</dbReference>
<dbReference type="PANTHER" id="PTHR42735:SF6">
    <property type="entry name" value="SPHINGOSINE-1-PHOSPHATE LYASE 1"/>
    <property type="match status" value="1"/>
</dbReference>
<dbReference type="InterPro" id="IPR015421">
    <property type="entry name" value="PyrdxlP-dep_Trfase_major"/>
</dbReference>
<dbReference type="InterPro" id="IPR015422">
    <property type="entry name" value="PyrdxlP-dep_Trfase_small"/>
</dbReference>
<dbReference type="InterPro" id="IPR002129">
    <property type="entry name" value="PyrdxlP-dep_de-COase"/>
</dbReference>
<protein>
    <recommendedName>
        <fullName evidence="14">sphinganine-1-phosphate aldolase</fullName>
        <ecNumber evidence="14">4.1.2.27</ecNumber>
    </recommendedName>
    <alternativeName>
        <fullName evidence="15">Sphingosine-1-phosphate aldolase</fullName>
    </alternativeName>
</protein>
<evidence type="ECO:0000256" key="5">
    <source>
        <dbReference type="ARBA" id="ARBA00022692"/>
    </source>
</evidence>
<comment type="subcellular location">
    <subcellularLocation>
        <location evidence="2">Endoplasmic reticulum membrane</location>
        <topology evidence="2">Single-pass membrane protein</topology>
    </subcellularLocation>
</comment>
<evidence type="ECO:0000256" key="15">
    <source>
        <dbReference type="ARBA" id="ARBA00042568"/>
    </source>
</evidence>